<evidence type="ECO:0000256" key="2">
    <source>
        <dbReference type="ARBA" id="ARBA00007441"/>
    </source>
</evidence>
<organism evidence="10">
    <name type="scientific">Strigomonas galati</name>
    <dbReference type="NCBI Taxonomy" id="1003336"/>
    <lineage>
        <taxon>Eukaryota</taxon>
        <taxon>Discoba</taxon>
        <taxon>Euglenozoa</taxon>
        <taxon>Kinetoplastea</taxon>
        <taxon>Metakinetoplastina</taxon>
        <taxon>Trypanosomatida</taxon>
        <taxon>Trypanosomatidae</taxon>
        <taxon>Strigomonadinae</taxon>
        <taxon>Strigomonas</taxon>
    </lineage>
</organism>
<dbReference type="PANTHER" id="PTHR11879:SF22">
    <property type="entry name" value="ASPARTATE AMINOTRANSFERASE, MITOCHONDRIAL"/>
    <property type="match status" value="1"/>
</dbReference>
<evidence type="ECO:0000256" key="1">
    <source>
        <dbReference type="ARBA" id="ARBA00001933"/>
    </source>
</evidence>
<dbReference type="SUPFAM" id="SSF53383">
    <property type="entry name" value="PLP-dependent transferases"/>
    <property type="match status" value="1"/>
</dbReference>
<dbReference type="InterPro" id="IPR000796">
    <property type="entry name" value="Asp_trans"/>
</dbReference>
<dbReference type="PANTHER" id="PTHR11879">
    <property type="entry name" value="ASPARTATE AMINOTRANSFERASE"/>
    <property type="match status" value="1"/>
</dbReference>
<name>U5KLY8_9TRYP</name>
<evidence type="ECO:0000256" key="5">
    <source>
        <dbReference type="ARBA" id="ARBA00022679"/>
    </source>
</evidence>
<dbReference type="InterPro" id="IPR004839">
    <property type="entry name" value="Aminotransferase_I/II_large"/>
</dbReference>
<dbReference type="Gene3D" id="3.90.1150.10">
    <property type="entry name" value="Aspartate Aminotransferase, domain 1"/>
    <property type="match status" value="1"/>
</dbReference>
<comment type="subunit">
    <text evidence="3 8">Homodimer.</text>
</comment>
<dbReference type="PROSITE" id="PS00105">
    <property type="entry name" value="AA_TRANSFER_CLASS_1"/>
    <property type="match status" value="1"/>
</dbReference>
<evidence type="ECO:0000259" key="9">
    <source>
        <dbReference type="Pfam" id="PF00155"/>
    </source>
</evidence>
<dbReference type="InterPro" id="IPR015424">
    <property type="entry name" value="PyrdxlP-dep_Trfase"/>
</dbReference>
<evidence type="ECO:0000256" key="7">
    <source>
        <dbReference type="ARBA" id="ARBA00049185"/>
    </source>
</evidence>
<feature type="domain" description="Aminotransferase class I/classII large" evidence="9">
    <location>
        <begin position="56"/>
        <end position="424"/>
    </location>
</feature>
<protein>
    <recommendedName>
        <fullName evidence="8">Aspartate aminotransferase</fullName>
        <ecNumber evidence="8">2.6.1.1</ecNumber>
    </recommendedName>
</protein>
<dbReference type="InterPro" id="IPR015422">
    <property type="entry name" value="PyrdxlP-dep_Trfase_small"/>
</dbReference>
<keyword evidence="4 8" id="KW-0032">Aminotransferase</keyword>
<keyword evidence="6" id="KW-0663">Pyridoxal phosphate</keyword>
<dbReference type="InterPro" id="IPR015421">
    <property type="entry name" value="PyrdxlP-dep_Trfase_major"/>
</dbReference>
<dbReference type="Pfam" id="PF00155">
    <property type="entry name" value="Aminotran_1_2"/>
    <property type="match status" value="1"/>
</dbReference>
<proteinExistence type="inferred from homology"/>
<dbReference type="PRINTS" id="PR00799">
    <property type="entry name" value="TRANSAMINASE"/>
</dbReference>
<evidence type="ECO:0000313" key="10">
    <source>
        <dbReference type="EMBL" id="AGT02746.1"/>
    </source>
</evidence>
<comment type="similarity">
    <text evidence="2">Belongs to the class-I pyridoxal-phosphate-dependent aminotransferase family.</text>
</comment>
<comment type="catalytic activity">
    <reaction evidence="7 8">
        <text>L-aspartate + 2-oxoglutarate = oxaloacetate + L-glutamate</text>
        <dbReference type="Rhea" id="RHEA:21824"/>
        <dbReference type="ChEBI" id="CHEBI:16452"/>
        <dbReference type="ChEBI" id="CHEBI:16810"/>
        <dbReference type="ChEBI" id="CHEBI:29985"/>
        <dbReference type="ChEBI" id="CHEBI:29991"/>
        <dbReference type="EC" id="2.6.1.1"/>
    </reaction>
</comment>
<dbReference type="EC" id="2.6.1.1" evidence="8"/>
<reference evidence="10" key="1">
    <citation type="submission" date="2013-01" db="EMBL/GenBank/DDBJ databases">
        <title>Genomic Cooperation Between Trypanosomatids and Their Bacterial Endosymbionts in the Synthesis of Essential Amino Acids Heavily Influenced by Multiple Lateral Gene Transfer Events.</title>
        <authorList>
            <person name="Alves J.M.P."/>
            <person name="Klein C."/>
            <person name="Maia da Silva F."/>
            <person name="Costa Martins A.G."/>
            <person name="Serrano M.G."/>
            <person name="Buck G.A."/>
            <person name="Vasconcelos A.T.R."/>
            <person name="France-Sagot M."/>
            <person name="Teixeira M.M.G."/>
            <person name="Motta M.C.M."/>
            <person name="Camargo E.P."/>
        </authorList>
    </citation>
    <scope>NUCLEOTIDE SEQUENCE</scope>
</reference>
<evidence type="ECO:0000256" key="4">
    <source>
        <dbReference type="ARBA" id="ARBA00022576"/>
    </source>
</evidence>
<dbReference type="CDD" id="cd00609">
    <property type="entry name" value="AAT_like"/>
    <property type="match status" value="1"/>
</dbReference>
<dbReference type="EMBL" id="KC545216">
    <property type="protein sequence ID" value="AGT02746.1"/>
    <property type="molecule type" value="Genomic_DNA"/>
</dbReference>
<dbReference type="FunFam" id="3.40.640.10:FF:000066">
    <property type="entry name" value="Aspartate aminotransferase"/>
    <property type="match status" value="1"/>
</dbReference>
<sequence>MFRKQLQSVPVQSLAHGSIFSRRHQSTASFFKQVKPAPADAIFGLVKPYNADKFPQKVNLTIGVYRDEEGKPFVLDSVRKAAVIALDHLEMEYAPITGIPKYVEKATKLCFGDDVPEEVLERVASVQTLSGTGALRLGGEIIRRVVGTSLVNMNVSLPTYPNHINIYKESNFNVLYYPYYDEEKHAVNVPALLTYIKKLPEHSIVLLHACCHNPTGSDPTHEEWKEVVALLEERKLIPFVDMAYQGFATGDLDKDAFLARAVSRAKLPAFFVAQSFAKNFGLYGHRAGCLHVGCANPREKEVILSHASQIARALYSNPPIYGATIVNTILGDEALTQLWKSEVKLMAKRLHRIRQRLLEELAACGCQRDFSHLGRGVGMVSLTGLKTNEINMLREKHHIYMTQDGRIAFPGLNETNVKYVAEKINEVATQ</sequence>
<dbReference type="NCBIfam" id="NF006719">
    <property type="entry name" value="PRK09257.1"/>
    <property type="match status" value="1"/>
</dbReference>
<dbReference type="AlphaFoldDB" id="U5KLY8"/>
<dbReference type="GO" id="GO:0004069">
    <property type="term" value="F:L-aspartate:2-oxoglutarate aminotransferase activity"/>
    <property type="evidence" value="ECO:0007669"/>
    <property type="project" value="UniProtKB-EC"/>
</dbReference>
<evidence type="ECO:0000256" key="8">
    <source>
        <dbReference type="RuleBase" id="RU000480"/>
    </source>
</evidence>
<dbReference type="Gene3D" id="3.40.640.10">
    <property type="entry name" value="Type I PLP-dependent aspartate aminotransferase-like (Major domain)"/>
    <property type="match status" value="1"/>
</dbReference>
<comment type="miscellaneous">
    <text evidence="8">In eukaryotes there are cytoplasmic, mitochondrial and chloroplastic isozymes.</text>
</comment>
<evidence type="ECO:0000256" key="6">
    <source>
        <dbReference type="ARBA" id="ARBA00022898"/>
    </source>
</evidence>
<dbReference type="GO" id="GO:0005739">
    <property type="term" value="C:mitochondrion"/>
    <property type="evidence" value="ECO:0007669"/>
    <property type="project" value="TreeGrafter"/>
</dbReference>
<keyword evidence="5 8" id="KW-0808">Transferase</keyword>
<dbReference type="GO" id="GO:0006520">
    <property type="term" value="P:amino acid metabolic process"/>
    <property type="evidence" value="ECO:0007669"/>
    <property type="project" value="InterPro"/>
</dbReference>
<dbReference type="GO" id="GO:0030170">
    <property type="term" value="F:pyridoxal phosphate binding"/>
    <property type="evidence" value="ECO:0007669"/>
    <property type="project" value="InterPro"/>
</dbReference>
<accession>U5KLY8</accession>
<dbReference type="InterPro" id="IPR004838">
    <property type="entry name" value="NHTrfase_class1_PyrdxlP-BS"/>
</dbReference>
<evidence type="ECO:0000256" key="3">
    <source>
        <dbReference type="ARBA" id="ARBA00011738"/>
    </source>
</evidence>
<comment type="cofactor">
    <cofactor evidence="1">
        <name>pyridoxal 5'-phosphate</name>
        <dbReference type="ChEBI" id="CHEBI:597326"/>
    </cofactor>
</comment>